<keyword evidence="7 15" id="KW-0479">Metal-binding</keyword>
<evidence type="ECO:0000256" key="2">
    <source>
        <dbReference type="ARBA" id="ARBA00002451"/>
    </source>
</evidence>
<dbReference type="GO" id="GO:0006508">
    <property type="term" value="P:proteolysis"/>
    <property type="evidence" value="ECO:0007669"/>
    <property type="project" value="UniProtKB-KW"/>
</dbReference>
<feature type="compositionally biased region" description="Low complexity" evidence="16">
    <location>
        <begin position="176"/>
        <end position="196"/>
    </location>
</feature>
<feature type="binding site" evidence="15">
    <location>
        <position position="553"/>
    </location>
    <ligand>
        <name>Ca(2+)</name>
        <dbReference type="ChEBI" id="CHEBI:29108"/>
    </ligand>
</feature>
<evidence type="ECO:0000256" key="10">
    <source>
        <dbReference type="ARBA" id="ARBA00022825"/>
    </source>
</evidence>
<dbReference type="InterPro" id="IPR015366">
    <property type="entry name" value="S53_propep"/>
</dbReference>
<comment type="function">
    <text evidence="2">Secreted tripeptidyl-peptidase which degrades proteins at acidic pHs and is involved in virulence.</text>
</comment>
<feature type="active site" description="Charge relay system" evidence="15">
    <location>
        <position position="286"/>
    </location>
</feature>
<keyword evidence="13" id="KW-0865">Zymogen</keyword>
<protein>
    <recommendedName>
        <fullName evidence="4">tripeptidyl-peptidase II</fullName>
        <ecNumber evidence="4">3.4.14.10</ecNumber>
    </recommendedName>
</protein>
<dbReference type="Pfam" id="PF00082">
    <property type="entry name" value="Peptidase_S8"/>
    <property type="match status" value="1"/>
</dbReference>
<dbReference type="PROSITE" id="PS51695">
    <property type="entry name" value="SEDOLISIN"/>
    <property type="match status" value="1"/>
</dbReference>
<evidence type="ECO:0000256" key="16">
    <source>
        <dbReference type="SAM" id="MobiDB-lite"/>
    </source>
</evidence>
<evidence type="ECO:0000256" key="11">
    <source>
        <dbReference type="ARBA" id="ARBA00022837"/>
    </source>
</evidence>
<feature type="domain" description="Peptidase S53" evidence="18">
    <location>
        <begin position="206"/>
        <end position="600"/>
    </location>
</feature>
<dbReference type="SMART" id="SM00944">
    <property type="entry name" value="Pro-kuma_activ"/>
    <property type="match status" value="1"/>
</dbReference>
<dbReference type="InterPro" id="IPR000209">
    <property type="entry name" value="Peptidase_S8/S53_dom"/>
</dbReference>
<dbReference type="EMBL" id="JANBVN010000119">
    <property type="protein sequence ID" value="KAJ9142805.1"/>
    <property type="molecule type" value="Genomic_DNA"/>
</dbReference>
<evidence type="ECO:0000256" key="15">
    <source>
        <dbReference type="PROSITE-ProRule" id="PRU01032"/>
    </source>
</evidence>
<accession>A0AA38RUP7</accession>
<evidence type="ECO:0000256" key="5">
    <source>
        <dbReference type="ARBA" id="ARBA00022525"/>
    </source>
</evidence>
<reference evidence="19" key="1">
    <citation type="submission" date="2022-07" db="EMBL/GenBank/DDBJ databases">
        <title>Fungi with potential for degradation of polypropylene.</title>
        <authorList>
            <person name="Gostincar C."/>
        </authorList>
    </citation>
    <scope>NUCLEOTIDE SEQUENCE</scope>
    <source>
        <strain evidence="19">EXF-13287</strain>
    </source>
</reference>
<evidence type="ECO:0000256" key="14">
    <source>
        <dbReference type="ARBA" id="ARBA00023180"/>
    </source>
</evidence>
<keyword evidence="14" id="KW-0325">Glycoprotein</keyword>
<evidence type="ECO:0000256" key="17">
    <source>
        <dbReference type="SAM" id="SignalP"/>
    </source>
</evidence>
<keyword evidence="8 17" id="KW-0732">Signal</keyword>
<dbReference type="Proteomes" id="UP001174691">
    <property type="component" value="Unassembled WGS sequence"/>
</dbReference>
<evidence type="ECO:0000256" key="3">
    <source>
        <dbReference type="ARBA" id="ARBA00004239"/>
    </source>
</evidence>
<feature type="chain" id="PRO_5041293933" description="tripeptidyl-peptidase II" evidence="17">
    <location>
        <begin position="21"/>
        <end position="600"/>
    </location>
</feature>
<feature type="active site" description="Charge relay system" evidence="15">
    <location>
        <position position="510"/>
    </location>
</feature>
<evidence type="ECO:0000256" key="7">
    <source>
        <dbReference type="ARBA" id="ARBA00022723"/>
    </source>
</evidence>
<dbReference type="InterPro" id="IPR023828">
    <property type="entry name" value="Peptidase_S8_Ser-AS"/>
</dbReference>
<evidence type="ECO:0000256" key="8">
    <source>
        <dbReference type="ARBA" id="ARBA00022729"/>
    </source>
</evidence>
<dbReference type="GO" id="GO:0008240">
    <property type="term" value="F:tripeptidyl-peptidase activity"/>
    <property type="evidence" value="ECO:0007669"/>
    <property type="project" value="UniProtKB-EC"/>
</dbReference>
<dbReference type="SUPFAM" id="SSF52743">
    <property type="entry name" value="Subtilisin-like"/>
    <property type="match status" value="1"/>
</dbReference>
<dbReference type="PANTHER" id="PTHR14218:SF15">
    <property type="entry name" value="TRIPEPTIDYL-PEPTIDASE 1"/>
    <property type="match status" value="1"/>
</dbReference>
<keyword evidence="6 15" id="KW-0645">Protease</keyword>
<keyword evidence="11 15" id="KW-0106">Calcium</keyword>
<keyword evidence="5" id="KW-0964">Secreted</keyword>
<dbReference type="GO" id="GO:0005576">
    <property type="term" value="C:extracellular region"/>
    <property type="evidence" value="ECO:0007669"/>
    <property type="project" value="UniProtKB-SubCell"/>
</dbReference>
<evidence type="ECO:0000256" key="13">
    <source>
        <dbReference type="ARBA" id="ARBA00023145"/>
    </source>
</evidence>
<comment type="subcellular location">
    <subcellularLocation>
        <location evidence="3">Secreted</location>
        <location evidence="3">Extracellular space</location>
    </subcellularLocation>
</comment>
<evidence type="ECO:0000256" key="9">
    <source>
        <dbReference type="ARBA" id="ARBA00022801"/>
    </source>
</evidence>
<feature type="region of interest" description="Disordered" evidence="16">
    <location>
        <begin position="176"/>
        <end position="198"/>
    </location>
</feature>
<dbReference type="GO" id="GO:0046872">
    <property type="term" value="F:metal ion binding"/>
    <property type="evidence" value="ECO:0007669"/>
    <property type="project" value="UniProtKB-UniRule"/>
</dbReference>
<feature type="signal peptide" evidence="17">
    <location>
        <begin position="1"/>
        <end position="20"/>
    </location>
</feature>
<dbReference type="CDD" id="cd11377">
    <property type="entry name" value="Pro-peptidase_S53"/>
    <property type="match status" value="1"/>
</dbReference>
<name>A0AA38RUP7_9PEZI</name>
<feature type="binding site" evidence="15">
    <location>
        <position position="554"/>
    </location>
    <ligand>
        <name>Ca(2+)</name>
        <dbReference type="ChEBI" id="CHEBI:29108"/>
    </ligand>
</feature>
<evidence type="ECO:0000256" key="1">
    <source>
        <dbReference type="ARBA" id="ARBA00001910"/>
    </source>
</evidence>
<gene>
    <name evidence="19" type="ORF">NKR19_g7111</name>
</gene>
<evidence type="ECO:0000313" key="19">
    <source>
        <dbReference type="EMBL" id="KAJ9142805.1"/>
    </source>
</evidence>
<feature type="active site" description="Charge relay system" evidence="15">
    <location>
        <position position="290"/>
    </location>
</feature>
<keyword evidence="12" id="KW-0843">Virulence</keyword>
<dbReference type="CDD" id="cd04056">
    <property type="entry name" value="Peptidases_S53"/>
    <property type="match status" value="1"/>
</dbReference>
<organism evidence="19 20">
    <name type="scientific">Coniochaeta hoffmannii</name>
    <dbReference type="NCBI Taxonomy" id="91930"/>
    <lineage>
        <taxon>Eukaryota</taxon>
        <taxon>Fungi</taxon>
        <taxon>Dikarya</taxon>
        <taxon>Ascomycota</taxon>
        <taxon>Pezizomycotina</taxon>
        <taxon>Sordariomycetes</taxon>
        <taxon>Sordariomycetidae</taxon>
        <taxon>Coniochaetales</taxon>
        <taxon>Coniochaetaceae</taxon>
        <taxon>Coniochaeta</taxon>
    </lineage>
</organism>
<sequence length="600" mass="65138">MLFSLIVALLGWAIVARTAATVALEEVARLPRGWNLNSTAKDNDSITVFLAVKQPKLVELKTQLVRSGALRHRSTASHYSRQQIREYRRPEGTAMDSILRWLDSQGISDRRTFDGWISFNITAQAARSLFDAELGWYTYNTFAPVLRTRRYTVPSRLKAYIDFVYPLAHFMPPRRPQLQLKPPQQDPQSTQPSRPSGMLDLPCATATFPECIRKLYNITYNATSPSPSRFGVAGFLEQYINYEDVYNFLEIYAPELTGLDPPYNFTVELLNNGSNPQDPIWMAGLEASLDIQYAMTIGYPAEVIYYSTGGRGVKLDGSGAEIPMTGSDNEPYLEFLQNLVIKPDSELPQVLSISYADDEQSVPQAYAARVCDLFAQLAARGVSVLSASGDGGAAGTNQNLCYSNDGSGRRALIPTFPASCPWVTAVGGTENEGPPVTAAEFSAGGFSNYFDRPTWQDAVVLPYLKKLTSANDTKIGLFNTSGRAMPDVSAIASGFQIQYGGGGSVVQGTSASTPVVAAMIALINDSRLRAGKPSLGWLNPMLYSAQVRKVLSDITIGEGMGCSFGDGGGPEEGWAAVEGYDCVTGLGVLSDFARLLEVLG</sequence>
<comment type="cofactor">
    <cofactor evidence="15">
        <name>Ca(2+)</name>
        <dbReference type="ChEBI" id="CHEBI:29108"/>
    </cofactor>
    <text evidence="15">Binds 1 Ca(2+) ion per subunit.</text>
</comment>
<dbReference type="Pfam" id="PF09286">
    <property type="entry name" value="Pro-kuma_activ"/>
    <property type="match status" value="1"/>
</dbReference>
<evidence type="ECO:0000256" key="4">
    <source>
        <dbReference type="ARBA" id="ARBA00012462"/>
    </source>
</evidence>
<feature type="binding site" evidence="15">
    <location>
        <position position="581"/>
    </location>
    <ligand>
        <name>Ca(2+)</name>
        <dbReference type="ChEBI" id="CHEBI:29108"/>
    </ligand>
</feature>
<dbReference type="AlphaFoldDB" id="A0AA38RUP7"/>
<keyword evidence="20" id="KW-1185">Reference proteome</keyword>
<dbReference type="PROSITE" id="PS00138">
    <property type="entry name" value="SUBTILASE_SER"/>
    <property type="match status" value="1"/>
</dbReference>
<feature type="binding site" evidence="15">
    <location>
        <position position="579"/>
    </location>
    <ligand>
        <name>Ca(2+)</name>
        <dbReference type="ChEBI" id="CHEBI:29108"/>
    </ligand>
</feature>
<dbReference type="InterPro" id="IPR036852">
    <property type="entry name" value="Peptidase_S8/S53_dom_sf"/>
</dbReference>
<keyword evidence="9 15" id="KW-0378">Hydrolase</keyword>
<dbReference type="SUPFAM" id="SSF54897">
    <property type="entry name" value="Protease propeptides/inhibitors"/>
    <property type="match status" value="1"/>
</dbReference>
<evidence type="ECO:0000256" key="12">
    <source>
        <dbReference type="ARBA" id="ARBA00023026"/>
    </source>
</evidence>
<dbReference type="FunFam" id="3.40.50.200:FF:000015">
    <property type="entry name" value="Tripeptidyl peptidase A"/>
    <property type="match status" value="1"/>
</dbReference>
<evidence type="ECO:0000256" key="6">
    <source>
        <dbReference type="ARBA" id="ARBA00022670"/>
    </source>
</evidence>
<dbReference type="PANTHER" id="PTHR14218">
    <property type="entry name" value="PROTEASE S8 TRIPEPTIDYL PEPTIDASE I CLN2"/>
    <property type="match status" value="1"/>
</dbReference>
<evidence type="ECO:0000313" key="20">
    <source>
        <dbReference type="Proteomes" id="UP001174691"/>
    </source>
</evidence>
<comment type="catalytic activity">
    <reaction evidence="1">
        <text>Release of an N-terminal tripeptide from a polypeptide.</text>
        <dbReference type="EC" id="3.4.14.10"/>
    </reaction>
</comment>
<proteinExistence type="predicted"/>
<comment type="caution">
    <text evidence="19">The sequence shown here is derived from an EMBL/GenBank/DDBJ whole genome shotgun (WGS) entry which is preliminary data.</text>
</comment>
<dbReference type="EC" id="3.4.14.10" evidence="4"/>
<dbReference type="GO" id="GO:0004252">
    <property type="term" value="F:serine-type endopeptidase activity"/>
    <property type="evidence" value="ECO:0007669"/>
    <property type="project" value="UniProtKB-UniRule"/>
</dbReference>
<keyword evidence="10 15" id="KW-0720">Serine protease</keyword>
<evidence type="ECO:0000259" key="18">
    <source>
        <dbReference type="PROSITE" id="PS51695"/>
    </source>
</evidence>
<dbReference type="InterPro" id="IPR050819">
    <property type="entry name" value="Tripeptidyl-peptidase_I"/>
</dbReference>
<dbReference type="InterPro" id="IPR030400">
    <property type="entry name" value="Sedolisin_dom"/>
</dbReference>
<dbReference type="Gene3D" id="3.40.50.200">
    <property type="entry name" value="Peptidase S8/S53 domain"/>
    <property type="match status" value="1"/>
</dbReference>